<dbReference type="GO" id="GO:0006556">
    <property type="term" value="P:S-adenosylmethionine biosynthetic process"/>
    <property type="evidence" value="ECO:0007669"/>
    <property type="project" value="InterPro"/>
</dbReference>
<protein>
    <submittedName>
        <fullName evidence="2">Uncharacterized protein</fullName>
    </submittedName>
</protein>
<dbReference type="InterPro" id="IPR022636">
    <property type="entry name" value="S-AdoMet_synthetase_sfam"/>
</dbReference>
<accession>A0A6L5T706</accession>
<dbReference type="Gene3D" id="3.30.300.10">
    <property type="match status" value="1"/>
</dbReference>
<proteinExistence type="predicted"/>
<dbReference type="Proteomes" id="UP000479563">
    <property type="component" value="Unassembled WGS sequence"/>
</dbReference>
<dbReference type="GO" id="GO:0046872">
    <property type="term" value="F:metal ion binding"/>
    <property type="evidence" value="ECO:0007669"/>
    <property type="project" value="UniProtKB-KW"/>
</dbReference>
<dbReference type="SUPFAM" id="SSF55973">
    <property type="entry name" value="S-adenosylmethionine synthetase"/>
    <property type="match status" value="1"/>
</dbReference>
<dbReference type="GO" id="GO:0004478">
    <property type="term" value="F:methionine adenosyltransferase activity"/>
    <property type="evidence" value="ECO:0007669"/>
    <property type="project" value="InterPro"/>
</dbReference>
<organism evidence="2 3">
    <name type="scientific">Agathobacter rectalis</name>
    <dbReference type="NCBI Taxonomy" id="39491"/>
    <lineage>
        <taxon>Bacteria</taxon>
        <taxon>Bacillati</taxon>
        <taxon>Bacillota</taxon>
        <taxon>Clostridia</taxon>
        <taxon>Lachnospirales</taxon>
        <taxon>Lachnospiraceae</taxon>
        <taxon>Agathobacter</taxon>
    </lineage>
</organism>
<name>A0A6L5T706_9FIRM</name>
<reference evidence="2 3" key="1">
    <citation type="journal article" date="2019" name="Nat. Med.">
        <title>A library of human gut bacterial isolates paired with longitudinal multiomics data enables mechanistic microbiome research.</title>
        <authorList>
            <person name="Poyet M."/>
            <person name="Groussin M."/>
            <person name="Gibbons S.M."/>
            <person name="Avila-Pacheco J."/>
            <person name="Jiang X."/>
            <person name="Kearney S.M."/>
            <person name="Perrotta A.R."/>
            <person name="Berdy B."/>
            <person name="Zhao S."/>
            <person name="Lieberman T.D."/>
            <person name="Swanson P.K."/>
            <person name="Smith M."/>
            <person name="Roesemann S."/>
            <person name="Alexander J.E."/>
            <person name="Rich S.A."/>
            <person name="Livny J."/>
            <person name="Vlamakis H."/>
            <person name="Clish C."/>
            <person name="Bullock K."/>
            <person name="Deik A."/>
            <person name="Scott J."/>
            <person name="Pierce K.A."/>
            <person name="Xavier R.J."/>
            <person name="Alm E.J."/>
        </authorList>
    </citation>
    <scope>NUCLEOTIDE SEQUENCE [LARGE SCALE GENOMIC DNA]</scope>
    <source>
        <strain evidence="2 3">BIOML-A11</strain>
    </source>
</reference>
<evidence type="ECO:0000313" key="3">
    <source>
        <dbReference type="Proteomes" id="UP000479563"/>
    </source>
</evidence>
<sequence length="76" mass="8631">MVLSDAKAQVSYDYDTGRITTFLISTQHQEDTSVMDIRPLVEAVMETAGKIKNDNMSDEDFYKFKFAKLTKNTISS</sequence>
<comment type="caution">
    <text evidence="2">The sequence shown here is derived from an EMBL/GenBank/DDBJ whole genome shotgun (WGS) entry which is preliminary data.</text>
</comment>
<gene>
    <name evidence="2" type="ORF">GKE07_06365</name>
</gene>
<keyword evidence="1" id="KW-0479">Metal-binding</keyword>
<evidence type="ECO:0000313" key="2">
    <source>
        <dbReference type="EMBL" id="MSC59832.1"/>
    </source>
</evidence>
<evidence type="ECO:0000256" key="1">
    <source>
        <dbReference type="ARBA" id="ARBA00022723"/>
    </source>
</evidence>
<dbReference type="AlphaFoldDB" id="A0A6L5T706"/>
<dbReference type="EMBL" id="WKQP01000008">
    <property type="protein sequence ID" value="MSC59832.1"/>
    <property type="molecule type" value="Genomic_DNA"/>
</dbReference>